<protein>
    <submittedName>
        <fullName evidence="2">Uncharacterized protein</fullName>
    </submittedName>
</protein>
<feature type="compositionally biased region" description="Polar residues" evidence="1">
    <location>
        <begin position="37"/>
        <end position="61"/>
    </location>
</feature>
<proteinExistence type="predicted"/>
<evidence type="ECO:0000313" key="2">
    <source>
        <dbReference type="EMBL" id="KAC9955883.1"/>
    </source>
</evidence>
<reference evidence="2 3" key="1">
    <citation type="submission" date="2019-05" db="EMBL/GenBank/DDBJ databases">
        <title>Mikania micrantha, genome provides insights into the molecular mechanism of rapid growth.</title>
        <authorList>
            <person name="Liu B."/>
        </authorList>
    </citation>
    <scope>NUCLEOTIDE SEQUENCE [LARGE SCALE GENOMIC DNA]</scope>
    <source>
        <strain evidence="2">NLD-2019</strain>
        <tissue evidence="2">Leaf</tissue>
    </source>
</reference>
<feature type="region of interest" description="Disordered" evidence="1">
    <location>
        <begin position="22"/>
        <end position="63"/>
    </location>
</feature>
<name>A0A5N6LAB3_9ASTR</name>
<gene>
    <name evidence="2" type="ORF">E3N88_45030</name>
</gene>
<evidence type="ECO:0000256" key="1">
    <source>
        <dbReference type="SAM" id="MobiDB-lite"/>
    </source>
</evidence>
<dbReference type="EMBL" id="SZYD01002084">
    <property type="protein sequence ID" value="KAC9955883.1"/>
    <property type="molecule type" value="Genomic_DNA"/>
</dbReference>
<accession>A0A5N6LAB3</accession>
<keyword evidence="3" id="KW-1185">Reference proteome</keyword>
<comment type="caution">
    <text evidence="2">The sequence shown here is derived from an EMBL/GenBank/DDBJ whole genome shotgun (WGS) entry which is preliminary data.</text>
</comment>
<dbReference type="Proteomes" id="UP000326396">
    <property type="component" value="Unassembled WGS sequence"/>
</dbReference>
<dbReference type="AlphaFoldDB" id="A0A5N6LAB3"/>
<sequence length="89" mass="9869">MSRRKKLNIITTESNLAVKDNVTSETQGLHKSEMQGGVSSSQEFQSTNEQGAGRNLTWNRSSDPRSFILAPQEVLLFAGTSERKLTDKV</sequence>
<organism evidence="2 3">
    <name type="scientific">Mikania micrantha</name>
    <name type="common">bitter vine</name>
    <dbReference type="NCBI Taxonomy" id="192012"/>
    <lineage>
        <taxon>Eukaryota</taxon>
        <taxon>Viridiplantae</taxon>
        <taxon>Streptophyta</taxon>
        <taxon>Embryophyta</taxon>
        <taxon>Tracheophyta</taxon>
        <taxon>Spermatophyta</taxon>
        <taxon>Magnoliopsida</taxon>
        <taxon>eudicotyledons</taxon>
        <taxon>Gunneridae</taxon>
        <taxon>Pentapetalae</taxon>
        <taxon>asterids</taxon>
        <taxon>campanulids</taxon>
        <taxon>Asterales</taxon>
        <taxon>Asteraceae</taxon>
        <taxon>Asteroideae</taxon>
        <taxon>Heliantheae alliance</taxon>
        <taxon>Eupatorieae</taxon>
        <taxon>Mikania</taxon>
    </lineage>
</organism>
<evidence type="ECO:0000313" key="3">
    <source>
        <dbReference type="Proteomes" id="UP000326396"/>
    </source>
</evidence>